<organism evidence="1 2">
    <name type="scientific">Micromonospora echinospora</name>
    <name type="common">Micromonospora purpurea</name>
    <dbReference type="NCBI Taxonomy" id="1877"/>
    <lineage>
        <taxon>Bacteria</taxon>
        <taxon>Bacillati</taxon>
        <taxon>Actinomycetota</taxon>
        <taxon>Actinomycetes</taxon>
        <taxon>Micromonosporales</taxon>
        <taxon>Micromonosporaceae</taxon>
        <taxon>Micromonospora</taxon>
    </lineage>
</organism>
<sequence>MTGVELIVAALAAGAGAGTSAAAVDAYVGLRDALRRRLAGRGQPEQILHEDTGSTVWEQRIAMELADSGADRDELVLAAASRLLELVDPDRSRTGEHTVSLHGARGVQVGDGTLHVETAYGPTAATMTGPVSVSYGQLPDPPPRPEA</sequence>
<reference evidence="2" key="1">
    <citation type="submission" date="2016-06" db="EMBL/GenBank/DDBJ databases">
        <authorList>
            <person name="Varghese N."/>
            <person name="Submissions Spin"/>
        </authorList>
    </citation>
    <scope>NUCLEOTIDE SEQUENCE [LARGE SCALE GENOMIC DNA]</scope>
    <source>
        <strain evidence="2">DSM 43816</strain>
    </source>
</reference>
<protein>
    <submittedName>
        <fullName evidence="1">RIP homotypic interaction motif</fullName>
    </submittedName>
</protein>
<gene>
    <name evidence="1" type="ORF">GA0070618_4753</name>
</gene>
<dbReference type="InParanoid" id="A0A1C4Z584"/>
<accession>A0A1C4Z584</accession>
<proteinExistence type="predicted"/>
<evidence type="ECO:0000313" key="2">
    <source>
        <dbReference type="Proteomes" id="UP000198253"/>
    </source>
</evidence>
<evidence type="ECO:0000313" key="1">
    <source>
        <dbReference type="EMBL" id="SCF27741.1"/>
    </source>
</evidence>
<dbReference type="Proteomes" id="UP000198253">
    <property type="component" value="Chromosome I"/>
</dbReference>
<dbReference type="EMBL" id="LT607413">
    <property type="protein sequence ID" value="SCF27741.1"/>
    <property type="molecule type" value="Genomic_DNA"/>
</dbReference>
<dbReference type="RefSeq" id="WP_197701611.1">
    <property type="nucleotide sequence ID" value="NZ_LT607413.1"/>
</dbReference>
<dbReference type="AlphaFoldDB" id="A0A1C4Z584"/>
<name>A0A1C4Z584_MICEC</name>
<keyword evidence="2" id="KW-1185">Reference proteome</keyword>